<keyword evidence="3" id="KW-1185">Reference proteome</keyword>
<dbReference type="AlphaFoldDB" id="A0AAD7VWR6"/>
<protein>
    <submittedName>
        <fullName evidence="2">Uncharacterized protein</fullName>
    </submittedName>
</protein>
<proteinExistence type="predicted"/>
<feature type="non-terminal residue" evidence="2">
    <location>
        <position position="1"/>
    </location>
</feature>
<feature type="region of interest" description="Disordered" evidence="1">
    <location>
        <begin position="1"/>
        <end position="25"/>
    </location>
</feature>
<evidence type="ECO:0000256" key="1">
    <source>
        <dbReference type="SAM" id="MobiDB-lite"/>
    </source>
</evidence>
<dbReference type="EMBL" id="JAINUG010003108">
    <property type="protein sequence ID" value="KAJ8344583.1"/>
    <property type="molecule type" value="Genomic_DNA"/>
</dbReference>
<dbReference type="Proteomes" id="UP001221898">
    <property type="component" value="Unassembled WGS sequence"/>
</dbReference>
<gene>
    <name evidence="2" type="ORF">AAFF_G00236320</name>
</gene>
<name>A0AAD7VWR6_9TELE</name>
<reference evidence="2" key="1">
    <citation type="journal article" date="2023" name="Science">
        <title>Genome structures resolve the early diversification of teleost fishes.</title>
        <authorList>
            <person name="Parey E."/>
            <person name="Louis A."/>
            <person name="Montfort J."/>
            <person name="Bouchez O."/>
            <person name="Roques C."/>
            <person name="Iampietro C."/>
            <person name="Lluch J."/>
            <person name="Castinel A."/>
            <person name="Donnadieu C."/>
            <person name="Desvignes T."/>
            <person name="Floi Bucao C."/>
            <person name="Jouanno E."/>
            <person name="Wen M."/>
            <person name="Mejri S."/>
            <person name="Dirks R."/>
            <person name="Jansen H."/>
            <person name="Henkel C."/>
            <person name="Chen W.J."/>
            <person name="Zahm M."/>
            <person name="Cabau C."/>
            <person name="Klopp C."/>
            <person name="Thompson A.W."/>
            <person name="Robinson-Rechavi M."/>
            <person name="Braasch I."/>
            <person name="Lecointre G."/>
            <person name="Bobe J."/>
            <person name="Postlethwait J.H."/>
            <person name="Berthelot C."/>
            <person name="Roest Crollius H."/>
            <person name="Guiguen Y."/>
        </authorList>
    </citation>
    <scope>NUCLEOTIDE SEQUENCE</scope>
    <source>
        <strain evidence="2">NC1722</strain>
    </source>
</reference>
<comment type="caution">
    <text evidence="2">The sequence shown here is derived from an EMBL/GenBank/DDBJ whole genome shotgun (WGS) entry which is preliminary data.</text>
</comment>
<accession>A0AAD7VWR6</accession>
<sequence>AAWRGSDGEVQCQRAQGGETAGGKVMRDLQEENFKQTVLEGAMLSAENSWAAEF</sequence>
<evidence type="ECO:0000313" key="2">
    <source>
        <dbReference type="EMBL" id="KAJ8344583.1"/>
    </source>
</evidence>
<organism evidence="2 3">
    <name type="scientific">Aldrovandia affinis</name>
    <dbReference type="NCBI Taxonomy" id="143900"/>
    <lineage>
        <taxon>Eukaryota</taxon>
        <taxon>Metazoa</taxon>
        <taxon>Chordata</taxon>
        <taxon>Craniata</taxon>
        <taxon>Vertebrata</taxon>
        <taxon>Euteleostomi</taxon>
        <taxon>Actinopterygii</taxon>
        <taxon>Neopterygii</taxon>
        <taxon>Teleostei</taxon>
        <taxon>Notacanthiformes</taxon>
        <taxon>Halosauridae</taxon>
        <taxon>Aldrovandia</taxon>
    </lineage>
</organism>
<evidence type="ECO:0000313" key="3">
    <source>
        <dbReference type="Proteomes" id="UP001221898"/>
    </source>
</evidence>